<dbReference type="InterPro" id="IPR043129">
    <property type="entry name" value="ATPase_NBD"/>
</dbReference>
<accession>A0A9D1MY56</accession>
<protein>
    <submittedName>
        <fullName evidence="2">tRNA (Adenosine(37)-N6)-threonylcarbamoyltransferase complex dimerization subunit type 1 TsaB</fullName>
    </submittedName>
</protein>
<feature type="domain" description="Gcp-like" evidence="1">
    <location>
        <begin position="30"/>
        <end position="119"/>
    </location>
</feature>
<dbReference type="GO" id="GO:0002949">
    <property type="term" value="P:tRNA threonylcarbamoyladenosine modification"/>
    <property type="evidence" value="ECO:0007669"/>
    <property type="project" value="InterPro"/>
</dbReference>
<dbReference type="EMBL" id="DVOC01000072">
    <property type="protein sequence ID" value="HIU91216.1"/>
    <property type="molecule type" value="Genomic_DNA"/>
</dbReference>
<dbReference type="InterPro" id="IPR022496">
    <property type="entry name" value="T6A_TsaB"/>
</dbReference>
<dbReference type="InterPro" id="IPR000905">
    <property type="entry name" value="Gcp-like_dom"/>
</dbReference>
<evidence type="ECO:0000313" key="3">
    <source>
        <dbReference type="Proteomes" id="UP000886852"/>
    </source>
</evidence>
<dbReference type="Pfam" id="PF00814">
    <property type="entry name" value="TsaD"/>
    <property type="match status" value="1"/>
</dbReference>
<dbReference type="NCBIfam" id="TIGR03725">
    <property type="entry name" value="T6A_YeaZ"/>
    <property type="match status" value="1"/>
</dbReference>
<dbReference type="Gene3D" id="3.30.420.40">
    <property type="match status" value="1"/>
</dbReference>
<evidence type="ECO:0000259" key="1">
    <source>
        <dbReference type="Pfam" id="PF00814"/>
    </source>
</evidence>
<dbReference type="PANTHER" id="PTHR11735:SF11">
    <property type="entry name" value="TRNA THREONYLCARBAMOYLADENOSINE BIOSYNTHESIS PROTEIN TSAB"/>
    <property type="match status" value="1"/>
</dbReference>
<reference evidence="2" key="2">
    <citation type="journal article" date="2021" name="PeerJ">
        <title>Extensive microbial diversity within the chicken gut microbiome revealed by metagenomics and culture.</title>
        <authorList>
            <person name="Gilroy R."/>
            <person name="Ravi A."/>
            <person name="Getino M."/>
            <person name="Pursley I."/>
            <person name="Horton D.L."/>
            <person name="Alikhan N.F."/>
            <person name="Baker D."/>
            <person name="Gharbi K."/>
            <person name="Hall N."/>
            <person name="Watson M."/>
            <person name="Adriaenssens E.M."/>
            <person name="Foster-Nyarko E."/>
            <person name="Jarju S."/>
            <person name="Secka A."/>
            <person name="Antonio M."/>
            <person name="Oren A."/>
            <person name="Chaudhuri R.R."/>
            <person name="La Ragione R."/>
            <person name="Hildebrand F."/>
            <person name="Pallen M.J."/>
        </authorList>
    </citation>
    <scope>NUCLEOTIDE SEQUENCE</scope>
    <source>
        <strain evidence="2">ChiHjej12B11-7776</strain>
    </source>
</reference>
<name>A0A9D1MY56_9BACT</name>
<evidence type="ECO:0000313" key="2">
    <source>
        <dbReference type="EMBL" id="HIU91216.1"/>
    </source>
</evidence>
<dbReference type="SUPFAM" id="SSF53067">
    <property type="entry name" value="Actin-like ATPase domain"/>
    <property type="match status" value="1"/>
</dbReference>
<organism evidence="2 3">
    <name type="scientific">Candidatus Fimimonas merdipullorum</name>
    <dbReference type="NCBI Taxonomy" id="2840822"/>
    <lineage>
        <taxon>Bacteria</taxon>
        <taxon>Pseudomonadati</taxon>
        <taxon>Myxococcota</taxon>
        <taxon>Myxococcia</taxon>
        <taxon>Myxococcales</taxon>
        <taxon>Cystobacterineae</taxon>
        <taxon>Myxococcaceae</taxon>
        <taxon>Myxococcaceae incertae sedis</taxon>
        <taxon>Candidatus Fimimonas</taxon>
    </lineage>
</organism>
<dbReference type="Proteomes" id="UP000886852">
    <property type="component" value="Unassembled WGS sequence"/>
</dbReference>
<comment type="caution">
    <text evidence="2">The sequence shown here is derived from an EMBL/GenBank/DDBJ whole genome shotgun (WGS) entry which is preliminary data.</text>
</comment>
<dbReference type="PANTHER" id="PTHR11735">
    <property type="entry name" value="TRNA N6-ADENOSINE THREONYLCARBAMOYLTRANSFERASE"/>
    <property type="match status" value="1"/>
</dbReference>
<dbReference type="AlphaFoldDB" id="A0A9D1MY56"/>
<sequence length="191" mass="20879">MNILLIDTTTADLTVAIISDKVYDFSQRECGTHHSEKLCDRVQQALSQRQLAFADLDAYACCVGPGSFTGIRIGVSTVKGYAFACPKPLISFTSLQAIAFSHNMGHKGKGAVDAGNGRYFADYANGVEPCLVGYDDARATDCVADTASQYLDGAAEVVKQKFLRRQFDEQLQPLYIRRSQAEENYEKSGAK</sequence>
<reference evidence="2" key="1">
    <citation type="submission" date="2020-10" db="EMBL/GenBank/DDBJ databases">
        <authorList>
            <person name="Gilroy R."/>
        </authorList>
    </citation>
    <scope>NUCLEOTIDE SEQUENCE</scope>
    <source>
        <strain evidence="2">ChiHjej12B11-7776</strain>
    </source>
</reference>
<proteinExistence type="predicted"/>
<dbReference type="GO" id="GO:0005829">
    <property type="term" value="C:cytosol"/>
    <property type="evidence" value="ECO:0007669"/>
    <property type="project" value="TreeGrafter"/>
</dbReference>
<gene>
    <name evidence="2" type="primary">tsaB</name>
    <name evidence="2" type="ORF">IAC72_04325</name>
</gene>